<dbReference type="Proteomes" id="UP000256980">
    <property type="component" value="Unassembled WGS sequence"/>
</dbReference>
<protein>
    <submittedName>
        <fullName evidence="3">Alginate lyase</fullName>
    </submittedName>
</protein>
<dbReference type="AlphaFoldDB" id="A0A3D9H2Y7"/>
<dbReference type="GO" id="GO:0005975">
    <property type="term" value="P:carbohydrate metabolic process"/>
    <property type="evidence" value="ECO:0007669"/>
    <property type="project" value="UniProtKB-ARBA"/>
</dbReference>
<keyword evidence="3" id="KW-0456">Lyase</keyword>
<gene>
    <name evidence="3" type="ORF">DFQ10_10462</name>
</gene>
<proteinExistence type="predicted"/>
<feature type="region of interest" description="Disordered" evidence="1">
    <location>
        <begin position="41"/>
        <end position="72"/>
    </location>
</feature>
<organism evidence="3 4">
    <name type="scientific">Winogradskyella eximia</name>
    <dbReference type="NCBI Taxonomy" id="262006"/>
    <lineage>
        <taxon>Bacteria</taxon>
        <taxon>Pseudomonadati</taxon>
        <taxon>Bacteroidota</taxon>
        <taxon>Flavobacteriia</taxon>
        <taxon>Flavobacteriales</taxon>
        <taxon>Flavobacteriaceae</taxon>
        <taxon>Winogradskyella</taxon>
    </lineage>
</organism>
<dbReference type="GO" id="GO:0004553">
    <property type="term" value="F:hydrolase activity, hydrolyzing O-glycosyl compounds"/>
    <property type="evidence" value="ECO:0007669"/>
    <property type="project" value="UniProtKB-ARBA"/>
</dbReference>
<evidence type="ECO:0000313" key="4">
    <source>
        <dbReference type="Proteomes" id="UP000256980"/>
    </source>
</evidence>
<dbReference type="InterPro" id="IPR014895">
    <property type="entry name" value="Alginate_lyase_2"/>
</dbReference>
<evidence type="ECO:0000259" key="2">
    <source>
        <dbReference type="Pfam" id="PF08787"/>
    </source>
</evidence>
<dbReference type="Gene3D" id="2.60.120.200">
    <property type="match status" value="1"/>
</dbReference>
<sequence length="327" mass="37924">MLTMLKYTQQINLSIDMKNFRKKILVFLLIAFVSVNVTSQNTGSNVTESDKKIENKKSKKSKKKKGRKKKVKLPKIDLSHWKVTLPVANEKGKPYEIDPPEILNFANIEVAKPYMYIDSTKGAIVFHAMPTDSKTKNTKYTRSELREQMVPGDNNTNWTFKQGGKMKGKIAMEEVTKDSDGKYHRVIIMQIHGRLTNDQRDLIGEDDNNAPPMLKIYWDKGKIRVKTKVLKNLNASDTELLHEDAWDNDEGFNFEQEVGFRKFTLEVQVSDGKMLIILNNNEYKSYESIHIKKWGIFENYFKVGNYFQSRDEGSFAKVNFYELEVSH</sequence>
<keyword evidence="4" id="KW-1185">Reference proteome</keyword>
<dbReference type="InterPro" id="IPR013320">
    <property type="entry name" value="ConA-like_dom_sf"/>
</dbReference>
<dbReference type="GO" id="GO:0016829">
    <property type="term" value="F:lyase activity"/>
    <property type="evidence" value="ECO:0007669"/>
    <property type="project" value="UniProtKB-KW"/>
</dbReference>
<reference evidence="3 4" key="1">
    <citation type="submission" date="2018-07" db="EMBL/GenBank/DDBJ databases">
        <title>Genomic Encyclopedia of Type Strains, Phase III (KMG-III): the genomes of soil and plant-associated and newly described type strains.</title>
        <authorList>
            <person name="Whitman W."/>
        </authorList>
    </citation>
    <scope>NUCLEOTIDE SEQUENCE [LARGE SCALE GENOMIC DNA]</scope>
    <source>
        <strain evidence="3 4">CECT 7946</strain>
    </source>
</reference>
<accession>A0A3D9H2Y7</accession>
<feature type="domain" description="Alginate lyase 2" evidence="2">
    <location>
        <begin position="76"/>
        <end position="327"/>
    </location>
</feature>
<comment type="caution">
    <text evidence="3">The sequence shown here is derived from an EMBL/GenBank/DDBJ whole genome shotgun (WGS) entry which is preliminary data.</text>
</comment>
<feature type="compositionally biased region" description="Basic residues" evidence="1">
    <location>
        <begin position="57"/>
        <end position="72"/>
    </location>
</feature>
<evidence type="ECO:0000313" key="3">
    <source>
        <dbReference type="EMBL" id="RED43873.1"/>
    </source>
</evidence>
<dbReference type="EMBL" id="QRDV01000004">
    <property type="protein sequence ID" value="RED43873.1"/>
    <property type="molecule type" value="Genomic_DNA"/>
</dbReference>
<evidence type="ECO:0000256" key="1">
    <source>
        <dbReference type="SAM" id="MobiDB-lite"/>
    </source>
</evidence>
<dbReference type="SUPFAM" id="SSF49899">
    <property type="entry name" value="Concanavalin A-like lectins/glucanases"/>
    <property type="match status" value="1"/>
</dbReference>
<name>A0A3D9H2Y7_9FLAO</name>
<dbReference type="Pfam" id="PF08787">
    <property type="entry name" value="Alginate_lyase2"/>
    <property type="match status" value="1"/>
</dbReference>